<dbReference type="CDD" id="cd05930">
    <property type="entry name" value="A_NRPS"/>
    <property type="match status" value="1"/>
</dbReference>
<dbReference type="Gene3D" id="3.30.300.30">
    <property type="match status" value="2"/>
</dbReference>
<dbReference type="Gene3D" id="2.30.38.10">
    <property type="entry name" value="Luciferase, Domain 3"/>
    <property type="match status" value="2"/>
</dbReference>
<keyword evidence="3" id="KW-0597">Phosphoprotein</keyword>
<dbReference type="NCBIfam" id="TIGR01720">
    <property type="entry name" value="NRPS-para261"/>
    <property type="match status" value="1"/>
</dbReference>
<dbReference type="CDD" id="cd19534">
    <property type="entry name" value="E_NRPS"/>
    <property type="match status" value="1"/>
</dbReference>
<name>A0ABS9C9H3_9FLAO</name>
<comment type="caution">
    <text evidence="5">The sequence shown here is derived from an EMBL/GenBank/DDBJ whole genome shotgun (WGS) entry which is preliminary data.</text>
</comment>
<feature type="domain" description="Carrier" evidence="4">
    <location>
        <begin position="2460"/>
        <end position="2537"/>
    </location>
</feature>
<dbReference type="InterPro" id="IPR023213">
    <property type="entry name" value="CAT-like_dom_sf"/>
</dbReference>
<dbReference type="Gene3D" id="3.30.559.10">
    <property type="entry name" value="Chloramphenicol acetyltransferase-like domain"/>
    <property type="match status" value="3"/>
</dbReference>
<evidence type="ECO:0000313" key="6">
    <source>
        <dbReference type="Proteomes" id="UP001430374"/>
    </source>
</evidence>
<keyword evidence="6" id="KW-1185">Reference proteome</keyword>
<dbReference type="SMART" id="SM00823">
    <property type="entry name" value="PKS_PP"/>
    <property type="match status" value="2"/>
</dbReference>
<dbReference type="InterPro" id="IPR010060">
    <property type="entry name" value="NRPS_synth"/>
</dbReference>
<evidence type="ECO:0000256" key="1">
    <source>
        <dbReference type="ARBA" id="ARBA00001957"/>
    </source>
</evidence>
<dbReference type="Pfam" id="PF00550">
    <property type="entry name" value="PP-binding"/>
    <property type="match status" value="2"/>
</dbReference>
<proteinExistence type="predicted"/>
<accession>A0ABS9C9H3</accession>
<dbReference type="InterPro" id="IPR020806">
    <property type="entry name" value="PKS_PP-bd"/>
</dbReference>
<evidence type="ECO:0000313" key="5">
    <source>
        <dbReference type="EMBL" id="MCF2220317.1"/>
    </source>
</evidence>
<dbReference type="Gene3D" id="3.40.50.980">
    <property type="match status" value="4"/>
</dbReference>
<dbReference type="InterPro" id="IPR045851">
    <property type="entry name" value="AMP-bd_C_sf"/>
</dbReference>
<dbReference type="PANTHER" id="PTHR45527:SF14">
    <property type="entry name" value="PLIPASTATIN SYNTHASE SUBUNIT B"/>
    <property type="match status" value="1"/>
</dbReference>
<feature type="domain" description="Carrier" evidence="4">
    <location>
        <begin position="958"/>
        <end position="1032"/>
    </location>
</feature>
<reference evidence="5" key="1">
    <citation type="submission" date="2021-08" db="EMBL/GenBank/DDBJ databases">
        <title>Complete genome sequence of Chryseobacterium sp strain PS-8.</title>
        <authorList>
            <person name="Das S.K."/>
        </authorList>
    </citation>
    <scope>NUCLEOTIDE SEQUENCE</scope>
    <source>
        <strain evidence="5">PS-8</strain>
    </source>
</reference>
<dbReference type="NCBIfam" id="TIGR01733">
    <property type="entry name" value="AA-adenyl-dom"/>
    <property type="match status" value="2"/>
</dbReference>
<protein>
    <submittedName>
        <fullName evidence="5">Amino acid adenylation domain-containing protein</fullName>
    </submittedName>
</protein>
<dbReference type="SUPFAM" id="SSF52777">
    <property type="entry name" value="CoA-dependent acyltransferases"/>
    <property type="match status" value="6"/>
</dbReference>
<evidence type="ECO:0000256" key="2">
    <source>
        <dbReference type="ARBA" id="ARBA00022450"/>
    </source>
</evidence>
<evidence type="ECO:0000256" key="3">
    <source>
        <dbReference type="ARBA" id="ARBA00022553"/>
    </source>
</evidence>
<sequence>MDTKLDKRNVQDIFELSMVQKGMLFHYLNEDNNIYNAQLNLKIEGILDVDILRDAVNILQSNNEVLRSVFKWEGLSKPLQIVLHDSPVNFIYHDVSYKNESEILQLVSDYAQNDFNKRFSLSEVPFRISIIKTDTASFTLFITHHHILYDGWSTGILLKELFGNYQYLLESGSNPKILIKPGYKDYINGLMKKENAEDAKAYWKNYLNDFEPQSTFVNSQNSTSGNLVTKITSLLDAESLEAFSVKYQVTKAAIIYAALGILLQKLKGESDVVIGTTVSDRDSSVTGSENILGNFINTVPLRVIAEEAESFLDIVKKIHSDIINRSQYKTSYYEVKKIMELKASEDLFDTLVVVENYPIDEEAINSHNAFSVKLNSVQENTGIPMVVTVFFKEQLEIEVIYQNHMVDKNYAETFLDHIPAFLETLIANPDHSSDRLSFLSESEKEILIDFNNTAANFKTEETILSRFQKIVITHPEKIAVICGSESVSYKVLNEESNKVAAYLQQKKGVKKGDLVGLLLNRDRNLISVILGVLKAGACYVPIDPAYPSDRIHYIIESSNLSATIAHNKSDAIQNTILIEDIFDEKEIFSLSSSEAEQTDLAYIIFTSGSTGNPKGVMISHGALMNYIGWASEKYVGNDKTAFPLYSSISFDLTITSIFTPLVTGNTIVVYEDDDSVTLIEKVLKDNLVDIIKLTPSHLKIINDNGLLEKYESKLKKMIVGGEDLDYNLAQDIWRKFDGQLIIYNEYGPTEATVGCMIFTFDPSCKFHSVPLGKPISNTQIYILDKYLNPVSYGVKGEMYIAGDSLADGYLGREDLTAERFCSNPFLQGKKMYKTGDYAVRQKDGNIIFSGRIDEQVKISGYRIELKEIEHQLNSHIDITGSVVTVKQKNGSKFLAGYYIADNEIDSSSLRDYLSGKLPQYMVPSYYIKIDEFPLSANGKLNLKALPDPEFKINEKYEKPSTKEEQILAEHFANVLGLPKVGITDNYFSIGGDSIKSIQISSRMRNAGYQVSVQDIFKNPTIKQLALKIKPLVNHTDQMIIEGEIEPTPVQKWFFDNSNVDRHHFNQSTMLHFNNGISSESVKRIFNKIIEHHDALRIVFTNEKGEINSYNKGLIFPVSLEEHYINHYETGLLSDLSNKIQSEISLESGPLIRLGLFHSNGSSRLLIVIHHLVVDGISWRILLEDIKNLYDQDIQGKSLVLPLKTDSFKYWSEKLTDYTKGRSFEKSVSYWDSVFADNTVVPLKRDYENEENRFSDQQEKSFILNKNYTGKLQGEIHKRFGTQINDILLTSLMLTFQDVFGIDGISLDLEGHGREEFIKNVNINRTVGWFTSIYPVFLNDKGNVRDTIIHIKETLRNIPNNGADYLLYKYNSKNNFSDKTNNIPVSFNYLGEFETENQSFIIVNEGKGEDISPKMIQHYDWNVIGMVTDGCLQISLRYSNKQYKVSTIDRFMEVYHQNLQNLIDYCIEYPVNEMTPSDLIFKEIPQARLDEFQKTYQMEDIYPLSSMQEGMLFHSVLESDHSVYLEQKVLSLQGNVKPDVVERSMNELLKRYDLFRAVFHHQGLERPVQVILNERQVKFTFKDIRKECSEETETKVIEWYRNLDASEPFDLQKDVLMRIMLLQTGEEKFVLIWSHHHILMDGWCTSIIWNDFKSLYINNINDGKAALPPAKRYSDYLQWIESLDQQSSVEYWKNYLEGYTIPAKIPEKSVYSSQKEMSGLFSEELTLEKDVFQKLKNISELHQITLNTIIQTAWGMVLSRYNNTNDVIFGSVLSGRSSEVDGIENMVGLFINTVPVRLKYEREEPLIEILKRTQEDALKINEHQYFSLSDIQGLSELGNRLFDHIMIFENYPISDKLVIPEDKKTMGFTVEDIQVYEKTNYDLVVLVIPGDNIRIQVDFNPGKYSRKIIVQMMDHLKNTINSILENCTISAKELNFISETESIKLLNQFNKKEVTYPSDKTIIDLFEEQVLRTPDDIAIQFEDQQITYYQLHKRSSEIAIALRERGTGRDSIVGLLMHKSIDTVIGMLAILKAGGAYLPIDIHYPEARKDYIIENSGLKIILTTSELQPMKKDNIQSVLIDDIPFSESLPEISYVNTPTDLCYVIYTSGTTGNPKGVMIEHKNVVRLLFNADFQYSFSANDVWTMFHSHCFDVSVWEMYGALLYGAKLIIIPPMLAKDTKAFLHLLNREKVTVLSQTPSAFYNLILADSGSRYGESIRYVILAGESVSPIKLKEWTSKYPDAKIINMYGITETTVHNTYKELGAFEVDNNIANIGTPIPTLSMILLDENKKLVPNGVEGEIYVGGEGVARGYLNNEELTGQRFIVHPYLPSERLYRSGDLAVVNEIGELEYKTRMDHQVQLRGFRVELEEIQYQLLQFEGIKEVNVLAKEINGETCLIAYYIHEEGIETALLRKYLLNRLPDYMVPSYFIAMESFPLTSNGKLDKRALPEPQLESVEISARPTNQIQKELIAIWAEMLMISEDKIGINTNFFEIGGNSLKLMKMVDKINQHFNTDITVAKVFAYPVISSLSVFLSDDNNKESKEAEIQLDTDLEQMNDTMNLLNLIN</sequence>
<dbReference type="Gene3D" id="1.10.1200.10">
    <property type="entry name" value="ACP-like"/>
    <property type="match status" value="2"/>
</dbReference>
<keyword evidence="2" id="KW-0596">Phosphopantetheine</keyword>
<dbReference type="SUPFAM" id="SSF56801">
    <property type="entry name" value="Acetyl-CoA synthetase-like"/>
    <property type="match status" value="2"/>
</dbReference>
<dbReference type="NCBIfam" id="NF003417">
    <property type="entry name" value="PRK04813.1"/>
    <property type="match status" value="2"/>
</dbReference>
<dbReference type="SMART" id="SM01294">
    <property type="entry name" value="PKS_PP_betabranch"/>
    <property type="match status" value="1"/>
</dbReference>
<dbReference type="PROSITE" id="PS00455">
    <property type="entry name" value="AMP_BINDING"/>
    <property type="match status" value="2"/>
</dbReference>
<dbReference type="SUPFAM" id="SSF47336">
    <property type="entry name" value="ACP-like"/>
    <property type="match status" value="2"/>
</dbReference>
<dbReference type="Proteomes" id="UP001430374">
    <property type="component" value="Unassembled WGS sequence"/>
</dbReference>
<dbReference type="PANTHER" id="PTHR45527">
    <property type="entry name" value="NONRIBOSOMAL PEPTIDE SYNTHETASE"/>
    <property type="match status" value="1"/>
</dbReference>
<dbReference type="InterPro" id="IPR001242">
    <property type="entry name" value="Condensation_dom"/>
</dbReference>
<evidence type="ECO:0000259" key="4">
    <source>
        <dbReference type="PROSITE" id="PS50075"/>
    </source>
</evidence>
<dbReference type="EMBL" id="JACSGT010000001">
    <property type="protein sequence ID" value="MCF2220317.1"/>
    <property type="molecule type" value="Genomic_DNA"/>
</dbReference>
<gene>
    <name evidence="5" type="ORF">H9Q08_13535</name>
</gene>
<dbReference type="PROSITE" id="PS00012">
    <property type="entry name" value="PHOSPHOPANTETHEINE"/>
    <property type="match status" value="2"/>
</dbReference>
<dbReference type="InterPro" id="IPR020845">
    <property type="entry name" value="AMP-binding_CS"/>
</dbReference>
<comment type="cofactor">
    <cofactor evidence="1">
        <name>pantetheine 4'-phosphate</name>
        <dbReference type="ChEBI" id="CHEBI:47942"/>
    </cofactor>
</comment>
<dbReference type="Pfam" id="PF00668">
    <property type="entry name" value="Condensation"/>
    <property type="match status" value="3"/>
</dbReference>
<dbReference type="InterPro" id="IPR009081">
    <property type="entry name" value="PP-bd_ACP"/>
</dbReference>
<dbReference type="PROSITE" id="PS50075">
    <property type="entry name" value="CARRIER"/>
    <property type="match status" value="2"/>
</dbReference>
<dbReference type="InterPro" id="IPR000873">
    <property type="entry name" value="AMP-dep_synth/lig_dom"/>
</dbReference>
<dbReference type="InterPro" id="IPR010071">
    <property type="entry name" value="AA_adenyl_dom"/>
</dbReference>
<dbReference type="InterPro" id="IPR006162">
    <property type="entry name" value="Ppantetheine_attach_site"/>
</dbReference>
<dbReference type="Gene3D" id="3.30.559.30">
    <property type="entry name" value="Nonribosomal peptide synthetase, condensation domain"/>
    <property type="match status" value="3"/>
</dbReference>
<dbReference type="CDD" id="cd19543">
    <property type="entry name" value="DCL_NRPS"/>
    <property type="match status" value="1"/>
</dbReference>
<organism evidence="5 6">
    <name type="scientific">Chryseobacterium indicum</name>
    <dbReference type="NCBI Taxonomy" id="2766954"/>
    <lineage>
        <taxon>Bacteria</taxon>
        <taxon>Pseudomonadati</taxon>
        <taxon>Bacteroidota</taxon>
        <taxon>Flavobacteriia</taxon>
        <taxon>Flavobacteriales</taxon>
        <taxon>Weeksellaceae</taxon>
        <taxon>Chryseobacterium group</taxon>
        <taxon>Chryseobacterium</taxon>
    </lineage>
</organism>
<dbReference type="Pfam" id="PF00501">
    <property type="entry name" value="AMP-binding"/>
    <property type="match status" value="2"/>
</dbReference>
<dbReference type="InterPro" id="IPR036736">
    <property type="entry name" value="ACP-like_sf"/>
</dbReference>
<dbReference type="RefSeq" id="WP_235131768.1">
    <property type="nucleotide sequence ID" value="NZ_JACSGT010000001.1"/>
</dbReference>